<dbReference type="Pfam" id="PF05336">
    <property type="entry name" value="rhaM"/>
    <property type="match status" value="1"/>
</dbReference>
<organism evidence="1">
    <name type="scientific">marine metagenome</name>
    <dbReference type="NCBI Taxonomy" id="408172"/>
    <lineage>
        <taxon>unclassified sequences</taxon>
        <taxon>metagenomes</taxon>
        <taxon>ecological metagenomes</taxon>
    </lineage>
</organism>
<proteinExistence type="predicted"/>
<dbReference type="InterPro" id="IPR008000">
    <property type="entry name" value="Rham/fucose_mutarotase"/>
</dbReference>
<evidence type="ECO:0008006" key="2">
    <source>
        <dbReference type="Google" id="ProtNLM"/>
    </source>
</evidence>
<dbReference type="GO" id="GO:0019301">
    <property type="term" value="P:rhamnose catabolic process"/>
    <property type="evidence" value="ECO:0007669"/>
    <property type="project" value="TreeGrafter"/>
</dbReference>
<dbReference type="AlphaFoldDB" id="A0A381XMV4"/>
<dbReference type="SUPFAM" id="SSF54909">
    <property type="entry name" value="Dimeric alpha+beta barrel"/>
    <property type="match status" value="1"/>
</dbReference>
<dbReference type="EMBL" id="UINC01015741">
    <property type="protein sequence ID" value="SVA66059.1"/>
    <property type="molecule type" value="Genomic_DNA"/>
</dbReference>
<protein>
    <recommendedName>
        <fullName evidence="2">L-rhamnose mutarotase</fullName>
    </recommendedName>
</protein>
<dbReference type="PANTHER" id="PTHR34389:SF2">
    <property type="entry name" value="L-RHAMNOSE MUTAROTASE"/>
    <property type="match status" value="1"/>
</dbReference>
<sequence length="107" mass="12768">MTRVGFQFKVKEDSIYEYRLHHKNVWPEMLNALKKHGWNNYSLFMRHDGLIFGYFETHGTFEEALTGMGTEEVNRKWQTLMAPFFEGKDLISPDQLIVQLEEVFYTN</sequence>
<dbReference type="GO" id="GO:0016857">
    <property type="term" value="F:racemase and epimerase activity, acting on carbohydrates and derivatives"/>
    <property type="evidence" value="ECO:0007669"/>
    <property type="project" value="InterPro"/>
</dbReference>
<reference evidence="1" key="1">
    <citation type="submission" date="2018-05" db="EMBL/GenBank/DDBJ databases">
        <authorList>
            <person name="Lanie J.A."/>
            <person name="Ng W.-L."/>
            <person name="Kazmierczak K.M."/>
            <person name="Andrzejewski T.M."/>
            <person name="Davidsen T.M."/>
            <person name="Wayne K.J."/>
            <person name="Tettelin H."/>
            <person name="Glass J.I."/>
            <person name="Rusch D."/>
            <person name="Podicherti R."/>
            <person name="Tsui H.-C.T."/>
            <person name="Winkler M.E."/>
        </authorList>
    </citation>
    <scope>NUCLEOTIDE SEQUENCE</scope>
</reference>
<accession>A0A381XMV4</accession>
<dbReference type="InterPro" id="IPR011008">
    <property type="entry name" value="Dimeric_a/b-barrel"/>
</dbReference>
<evidence type="ECO:0000313" key="1">
    <source>
        <dbReference type="EMBL" id="SVA66059.1"/>
    </source>
</evidence>
<gene>
    <name evidence="1" type="ORF">METZ01_LOCUS118913</name>
</gene>
<dbReference type="Gene3D" id="3.30.70.100">
    <property type="match status" value="1"/>
</dbReference>
<dbReference type="PANTHER" id="PTHR34389">
    <property type="entry name" value="L-RHAMNOSE MUTAROTASE"/>
    <property type="match status" value="1"/>
</dbReference>
<name>A0A381XMV4_9ZZZZ</name>